<evidence type="ECO:0000313" key="2">
    <source>
        <dbReference type="Proteomes" id="UP000828048"/>
    </source>
</evidence>
<gene>
    <name evidence="1" type="ORF">Vadar_025903</name>
</gene>
<organism evidence="1 2">
    <name type="scientific">Vaccinium darrowii</name>
    <dbReference type="NCBI Taxonomy" id="229202"/>
    <lineage>
        <taxon>Eukaryota</taxon>
        <taxon>Viridiplantae</taxon>
        <taxon>Streptophyta</taxon>
        <taxon>Embryophyta</taxon>
        <taxon>Tracheophyta</taxon>
        <taxon>Spermatophyta</taxon>
        <taxon>Magnoliopsida</taxon>
        <taxon>eudicotyledons</taxon>
        <taxon>Gunneridae</taxon>
        <taxon>Pentapetalae</taxon>
        <taxon>asterids</taxon>
        <taxon>Ericales</taxon>
        <taxon>Ericaceae</taxon>
        <taxon>Vaccinioideae</taxon>
        <taxon>Vaccinieae</taxon>
        <taxon>Vaccinium</taxon>
    </lineage>
</organism>
<reference evidence="1 2" key="1">
    <citation type="journal article" date="2021" name="Hortic Res">
        <title>High-quality reference genome and annotation aids understanding of berry development for evergreen blueberry (Vaccinium darrowii).</title>
        <authorList>
            <person name="Yu J."/>
            <person name="Hulse-Kemp A.M."/>
            <person name="Babiker E."/>
            <person name="Staton M."/>
        </authorList>
    </citation>
    <scope>NUCLEOTIDE SEQUENCE [LARGE SCALE GENOMIC DNA]</scope>
    <source>
        <strain evidence="2">cv. NJ 8807/NJ 8810</strain>
        <tissue evidence="1">Young leaf</tissue>
    </source>
</reference>
<keyword evidence="2" id="KW-1185">Reference proteome</keyword>
<accession>A0ACB7YPH3</accession>
<protein>
    <submittedName>
        <fullName evidence="1">Uncharacterized protein</fullName>
    </submittedName>
</protein>
<dbReference type="Proteomes" id="UP000828048">
    <property type="component" value="Chromosome 11"/>
</dbReference>
<name>A0ACB7YPH3_9ERIC</name>
<comment type="caution">
    <text evidence="1">The sequence shown here is derived from an EMBL/GenBank/DDBJ whole genome shotgun (WGS) entry which is preliminary data.</text>
</comment>
<proteinExistence type="predicted"/>
<evidence type="ECO:0000313" key="1">
    <source>
        <dbReference type="EMBL" id="KAH7855531.1"/>
    </source>
</evidence>
<sequence>MMEGAKRASDDRGRRCSSLPIKLRRLPDVVSVERGRCFIESTCLQWTVLAMPENGIGLFPDVGFAYIAAQTPGEGSVGAYLGMTGKRIYTHGDALYVGLGTQYIPSGNLGSLKEALLATSLYRSHIILQLIMNCLLYVPRAGLKTCMLLSITNRGNFTLVDIIWKHSSGGGFFVELKETFPYIYIILLPYFSLLDSSEDPNQDISAPLAKYSSNPESEPQLKLLLPLIASCFGGNKYVNETIEELKKHQLSTDATGNVPSANLPKNPKWNPPSLEDVNPREVEALFEPLALKLRN</sequence>
<dbReference type="EMBL" id="CM037161">
    <property type="protein sequence ID" value="KAH7855531.1"/>
    <property type="molecule type" value="Genomic_DNA"/>
</dbReference>